<sequence>PKGRFKVVGYQICSLTALHSQLGESGRQWLTSRGGRFHI</sequence>
<organism evidence="1">
    <name type="scientific">Nothobranchius kuhntae</name>
    <name type="common">Beira killifish</name>
    <dbReference type="NCBI Taxonomy" id="321403"/>
    <lineage>
        <taxon>Eukaryota</taxon>
        <taxon>Metazoa</taxon>
        <taxon>Chordata</taxon>
        <taxon>Craniata</taxon>
        <taxon>Vertebrata</taxon>
        <taxon>Euteleostomi</taxon>
        <taxon>Actinopterygii</taxon>
        <taxon>Neopterygii</taxon>
        <taxon>Teleostei</taxon>
        <taxon>Neoteleostei</taxon>
        <taxon>Acanthomorphata</taxon>
        <taxon>Ovalentaria</taxon>
        <taxon>Atherinomorphae</taxon>
        <taxon>Cyprinodontiformes</taxon>
        <taxon>Nothobranchiidae</taxon>
        <taxon>Nothobranchius</taxon>
    </lineage>
</organism>
<reference evidence="1" key="2">
    <citation type="submission" date="2016-06" db="EMBL/GenBank/DDBJ databases">
        <title>The genome of a short-lived fish provides insights into sex chromosome evolution and the genetic control of aging.</title>
        <authorList>
            <person name="Reichwald K."/>
            <person name="Felder M."/>
            <person name="Petzold A."/>
            <person name="Koch P."/>
            <person name="Groth M."/>
            <person name="Platzer M."/>
        </authorList>
    </citation>
    <scope>NUCLEOTIDE SEQUENCE</scope>
    <source>
        <tissue evidence="1">Brain</tissue>
    </source>
</reference>
<protein>
    <submittedName>
        <fullName evidence="1">Subcommissural organ spondin</fullName>
    </submittedName>
</protein>
<name>A0A1A8KS28_NOTKU</name>
<gene>
    <name evidence="1" type="primary">SCOSPONDIN</name>
</gene>
<dbReference type="AlphaFoldDB" id="A0A1A8KS28"/>
<reference evidence="1" key="1">
    <citation type="submission" date="2016-05" db="EMBL/GenBank/DDBJ databases">
        <authorList>
            <person name="Lavstsen T."/>
            <person name="Jespersen J.S."/>
        </authorList>
    </citation>
    <scope>NUCLEOTIDE SEQUENCE</scope>
    <source>
        <tissue evidence="1">Brain</tissue>
    </source>
</reference>
<feature type="non-terminal residue" evidence="1">
    <location>
        <position position="39"/>
    </location>
</feature>
<dbReference type="EMBL" id="HAEE01014394">
    <property type="protein sequence ID" value="SBR34444.1"/>
    <property type="molecule type" value="Transcribed_RNA"/>
</dbReference>
<evidence type="ECO:0000313" key="1">
    <source>
        <dbReference type="EMBL" id="SBR34444.1"/>
    </source>
</evidence>
<proteinExistence type="predicted"/>
<feature type="non-terminal residue" evidence="1">
    <location>
        <position position="1"/>
    </location>
</feature>
<accession>A0A1A8KS28</accession>